<dbReference type="STRING" id="545694.TREPR_1370"/>
<keyword evidence="1 4" id="KW-0808">Transferase</keyword>
<evidence type="ECO:0000256" key="2">
    <source>
        <dbReference type="ARBA" id="ARBA00022741"/>
    </source>
</evidence>
<accession>F5YQS1</accession>
<dbReference type="InterPro" id="IPR016030">
    <property type="entry name" value="CblAdoTrfase-like"/>
</dbReference>
<dbReference type="AlphaFoldDB" id="F5YQS1"/>
<name>F5YQS1_TREPZ</name>
<evidence type="ECO:0000313" key="6">
    <source>
        <dbReference type="EMBL" id="AEF86491.1"/>
    </source>
</evidence>
<keyword evidence="3 4" id="KW-0067">ATP-binding</keyword>
<dbReference type="EC" id="2.5.1.17" evidence="4"/>
<dbReference type="PANTHER" id="PTHR12213">
    <property type="entry name" value="CORRINOID ADENOSYLTRANSFERASE"/>
    <property type="match status" value="1"/>
</dbReference>
<dbReference type="GO" id="GO:0005524">
    <property type="term" value="F:ATP binding"/>
    <property type="evidence" value="ECO:0007669"/>
    <property type="project" value="UniProtKB-UniRule"/>
</dbReference>
<dbReference type="KEGG" id="tpi:TREPR_1370"/>
<organism evidence="6 7">
    <name type="scientific">Treponema primitia (strain ATCC BAA-887 / DSM 12427 / ZAS-2)</name>
    <dbReference type="NCBI Taxonomy" id="545694"/>
    <lineage>
        <taxon>Bacteria</taxon>
        <taxon>Pseudomonadati</taxon>
        <taxon>Spirochaetota</taxon>
        <taxon>Spirochaetia</taxon>
        <taxon>Spirochaetales</taxon>
        <taxon>Treponemataceae</taxon>
        <taxon>Treponema</taxon>
    </lineage>
</organism>
<keyword evidence="7" id="KW-1185">Reference proteome</keyword>
<dbReference type="GO" id="GO:0009236">
    <property type="term" value="P:cobalamin biosynthetic process"/>
    <property type="evidence" value="ECO:0007669"/>
    <property type="project" value="UniProtKB-UniRule"/>
</dbReference>
<proteinExistence type="inferred from homology"/>
<dbReference type="NCBIfam" id="TIGR00636">
    <property type="entry name" value="PduO_Nterm"/>
    <property type="match status" value="1"/>
</dbReference>
<dbReference type="SUPFAM" id="SSF89028">
    <property type="entry name" value="Cobalamin adenosyltransferase-like"/>
    <property type="match status" value="1"/>
</dbReference>
<dbReference type="InterPro" id="IPR036451">
    <property type="entry name" value="CblAdoTrfase-like_sf"/>
</dbReference>
<dbReference type="EMBL" id="CP001843">
    <property type="protein sequence ID" value="AEF86491.1"/>
    <property type="molecule type" value="Genomic_DNA"/>
</dbReference>
<evidence type="ECO:0000256" key="4">
    <source>
        <dbReference type="RuleBase" id="RU366026"/>
    </source>
</evidence>
<dbReference type="Proteomes" id="UP000009223">
    <property type="component" value="Chromosome"/>
</dbReference>
<keyword evidence="4" id="KW-0169">Cobalamin biosynthesis</keyword>
<keyword evidence="2 4" id="KW-0547">Nucleotide-binding</keyword>
<dbReference type="PANTHER" id="PTHR12213:SF0">
    <property type="entry name" value="CORRINOID ADENOSYLTRANSFERASE MMAB"/>
    <property type="match status" value="1"/>
</dbReference>
<reference evidence="7" key="1">
    <citation type="submission" date="2009-12" db="EMBL/GenBank/DDBJ databases">
        <title>Complete sequence of Treponema primitia strain ZAS-2.</title>
        <authorList>
            <person name="Tetu S.G."/>
            <person name="Matson E."/>
            <person name="Ren Q."/>
            <person name="Seshadri R."/>
            <person name="Elbourne L."/>
            <person name="Hassan K.A."/>
            <person name="Durkin A."/>
            <person name="Radune D."/>
            <person name="Mohamoud Y."/>
            <person name="Shay R."/>
            <person name="Jin S."/>
            <person name="Zhang X."/>
            <person name="Lucey K."/>
            <person name="Ballor N.R."/>
            <person name="Ottesen E."/>
            <person name="Rosenthal R."/>
            <person name="Allen A."/>
            <person name="Leadbetter J.R."/>
            <person name="Paulsen I.T."/>
        </authorList>
    </citation>
    <scope>NUCLEOTIDE SEQUENCE [LARGE SCALE GENOMIC DNA]</scope>
    <source>
        <strain evidence="7">ATCC BAA-887 / DSM 12427 / ZAS-2</strain>
    </source>
</reference>
<comment type="similarity">
    <text evidence="4">Belongs to the Cob(I)alamin adenosyltransferase family.</text>
</comment>
<feature type="domain" description="Cobalamin adenosyltransferase-like" evidence="5">
    <location>
        <begin position="3"/>
        <end position="171"/>
    </location>
</feature>
<evidence type="ECO:0000313" key="7">
    <source>
        <dbReference type="Proteomes" id="UP000009223"/>
    </source>
</evidence>
<dbReference type="Gene3D" id="1.20.1200.10">
    <property type="entry name" value="Cobalamin adenosyltransferase-like"/>
    <property type="match status" value="1"/>
</dbReference>
<dbReference type="HOGENOM" id="CLU_083486_0_2_12"/>
<dbReference type="InterPro" id="IPR029499">
    <property type="entry name" value="PduO-typ"/>
</dbReference>
<reference evidence="6 7" key="2">
    <citation type="journal article" date="2011" name="ISME J.">
        <title>RNA-seq reveals cooperative metabolic interactions between two termite-gut spirochete species in co-culture.</title>
        <authorList>
            <person name="Rosenthal A.Z."/>
            <person name="Matson E.G."/>
            <person name="Eldar A."/>
            <person name="Leadbetter J.R."/>
        </authorList>
    </citation>
    <scope>NUCLEOTIDE SEQUENCE [LARGE SCALE GENOMIC DNA]</scope>
    <source>
        <strain evidence="7">ATCC BAA-887 / DSM 12427 / ZAS-2</strain>
    </source>
</reference>
<dbReference type="UniPathway" id="UPA00148">
    <property type="reaction ID" value="UER00233"/>
</dbReference>
<comment type="pathway">
    <text evidence="4">Cofactor biosynthesis; adenosylcobalamin biosynthesis; adenosylcobalamin from cob(II)yrinate a,c-diamide: step 2/7.</text>
</comment>
<sequence>MSISTGLGDDGSTELLAGTWVPKDHPRVEFIGTLDELNSFLGDAKAAALLERTKTIIDSVQRDLFVLATALDVPDGAGASAGKEASILPGGGAVEPERLTAWLHEIEEKHPMRGFIIPGANPVSAKLDIARTVCRRAERRLVTVARQETVSPKVLRYMNRLSDLLFILARSEEGDGEA</sequence>
<evidence type="ECO:0000256" key="3">
    <source>
        <dbReference type="ARBA" id="ARBA00022840"/>
    </source>
</evidence>
<comment type="catalytic activity">
    <reaction evidence="4">
        <text>2 cob(II)yrinate a,c diamide + reduced [electron-transfer flavoprotein] + 2 ATP = 2 adenosylcob(III)yrinate a,c-diamide + 2 triphosphate + oxidized [electron-transfer flavoprotein] + 3 H(+)</text>
        <dbReference type="Rhea" id="RHEA:11528"/>
        <dbReference type="Rhea" id="RHEA-COMP:10685"/>
        <dbReference type="Rhea" id="RHEA-COMP:10686"/>
        <dbReference type="ChEBI" id="CHEBI:15378"/>
        <dbReference type="ChEBI" id="CHEBI:18036"/>
        <dbReference type="ChEBI" id="CHEBI:30616"/>
        <dbReference type="ChEBI" id="CHEBI:57692"/>
        <dbReference type="ChEBI" id="CHEBI:58307"/>
        <dbReference type="ChEBI" id="CHEBI:58503"/>
        <dbReference type="ChEBI" id="CHEBI:58537"/>
        <dbReference type="EC" id="2.5.1.17"/>
    </reaction>
</comment>
<dbReference type="eggNOG" id="COG2096">
    <property type="taxonomic scope" value="Bacteria"/>
</dbReference>
<evidence type="ECO:0000256" key="1">
    <source>
        <dbReference type="ARBA" id="ARBA00022679"/>
    </source>
</evidence>
<dbReference type="Pfam" id="PF01923">
    <property type="entry name" value="Cob_adeno_trans"/>
    <property type="match status" value="1"/>
</dbReference>
<comment type="catalytic activity">
    <reaction evidence="4">
        <text>2 cob(II)alamin + reduced [electron-transfer flavoprotein] + 2 ATP = 2 adenosylcob(III)alamin + 2 triphosphate + oxidized [electron-transfer flavoprotein] + 3 H(+)</text>
        <dbReference type="Rhea" id="RHEA:28671"/>
        <dbReference type="Rhea" id="RHEA-COMP:10685"/>
        <dbReference type="Rhea" id="RHEA-COMP:10686"/>
        <dbReference type="ChEBI" id="CHEBI:15378"/>
        <dbReference type="ChEBI" id="CHEBI:16304"/>
        <dbReference type="ChEBI" id="CHEBI:18036"/>
        <dbReference type="ChEBI" id="CHEBI:18408"/>
        <dbReference type="ChEBI" id="CHEBI:30616"/>
        <dbReference type="ChEBI" id="CHEBI:57692"/>
        <dbReference type="ChEBI" id="CHEBI:58307"/>
        <dbReference type="EC" id="2.5.1.17"/>
    </reaction>
</comment>
<dbReference type="OrthoDB" id="9778896at2"/>
<gene>
    <name evidence="6" type="ordered locus">TREPR_1370</name>
</gene>
<protein>
    <recommendedName>
        <fullName evidence="4">Corrinoid adenosyltransferase</fullName>
        <ecNumber evidence="4">2.5.1.17</ecNumber>
    </recommendedName>
    <alternativeName>
        <fullName evidence="4">Cob(II)alamin adenosyltransferase</fullName>
    </alternativeName>
    <alternativeName>
        <fullName evidence="4">Cob(II)yrinic acid a,c-diamide adenosyltransferase</fullName>
    </alternativeName>
    <alternativeName>
        <fullName evidence="4">Cobinamide/cobalamin adenosyltransferase</fullName>
    </alternativeName>
</protein>
<dbReference type="RefSeq" id="WP_015708720.1">
    <property type="nucleotide sequence ID" value="NC_015578.1"/>
</dbReference>
<evidence type="ECO:0000259" key="5">
    <source>
        <dbReference type="Pfam" id="PF01923"/>
    </source>
</evidence>
<dbReference type="GO" id="GO:0008817">
    <property type="term" value="F:corrinoid adenosyltransferase activity"/>
    <property type="evidence" value="ECO:0007669"/>
    <property type="project" value="UniProtKB-UniRule"/>
</dbReference>